<accession>A0A2G6E384</accession>
<evidence type="ECO:0000313" key="3">
    <source>
        <dbReference type="EMBL" id="PID56208.1"/>
    </source>
</evidence>
<dbReference type="PANTHER" id="PTHR30290">
    <property type="entry name" value="PERIPLASMIC BINDING COMPONENT OF ABC TRANSPORTER"/>
    <property type="match status" value="1"/>
</dbReference>
<dbReference type="Gene3D" id="3.10.105.10">
    <property type="entry name" value="Dipeptide-binding Protein, Domain 3"/>
    <property type="match status" value="1"/>
</dbReference>
<gene>
    <name evidence="3" type="ORF">CSB45_12605</name>
</gene>
<reference evidence="3 4" key="1">
    <citation type="submission" date="2017-10" db="EMBL/GenBank/DDBJ databases">
        <title>Novel microbial diversity and functional potential in the marine mammal oral microbiome.</title>
        <authorList>
            <person name="Dudek N.K."/>
            <person name="Sun C.L."/>
            <person name="Burstein D."/>
            <person name="Kantor R.S."/>
            <person name="Aliaga Goltsman D.S."/>
            <person name="Bik E.M."/>
            <person name="Thomas B.C."/>
            <person name="Banfield J.F."/>
            <person name="Relman D.A."/>
        </authorList>
    </citation>
    <scope>NUCLEOTIDE SEQUENCE [LARGE SCALE GENOMIC DNA]</scope>
    <source>
        <strain evidence="3">DOLZORAL124_49_17</strain>
    </source>
</reference>
<dbReference type="PANTHER" id="PTHR30290:SF38">
    <property type="entry name" value="D,D-DIPEPTIDE-BINDING PERIPLASMIC PROTEIN DDPA-RELATED"/>
    <property type="match status" value="1"/>
</dbReference>
<dbReference type="GO" id="GO:0015833">
    <property type="term" value="P:peptide transport"/>
    <property type="evidence" value="ECO:0007669"/>
    <property type="project" value="TreeGrafter"/>
</dbReference>
<feature type="domain" description="Solute-binding protein family 5" evidence="2">
    <location>
        <begin position="81"/>
        <end position="422"/>
    </location>
</feature>
<keyword evidence="1" id="KW-0732">Signal</keyword>
<dbReference type="Gene3D" id="3.40.190.10">
    <property type="entry name" value="Periplasmic binding protein-like II"/>
    <property type="match status" value="1"/>
</dbReference>
<dbReference type="AlphaFoldDB" id="A0A2G6E384"/>
<comment type="caution">
    <text evidence="3">The sequence shown here is derived from an EMBL/GenBank/DDBJ whole genome shotgun (WGS) entry which is preliminary data.</text>
</comment>
<dbReference type="InterPro" id="IPR039424">
    <property type="entry name" value="SBP_5"/>
</dbReference>
<proteinExistence type="predicted"/>
<dbReference type="Pfam" id="PF00496">
    <property type="entry name" value="SBP_bac_5"/>
    <property type="match status" value="1"/>
</dbReference>
<dbReference type="EMBL" id="PDPS01000037">
    <property type="protein sequence ID" value="PID56208.1"/>
    <property type="molecule type" value="Genomic_DNA"/>
</dbReference>
<dbReference type="GO" id="GO:1904680">
    <property type="term" value="F:peptide transmembrane transporter activity"/>
    <property type="evidence" value="ECO:0007669"/>
    <property type="project" value="TreeGrafter"/>
</dbReference>
<dbReference type="SUPFAM" id="SSF53850">
    <property type="entry name" value="Periplasmic binding protein-like II"/>
    <property type="match status" value="1"/>
</dbReference>
<name>A0A2G6E384_9BACT</name>
<evidence type="ECO:0000313" key="4">
    <source>
        <dbReference type="Proteomes" id="UP000229740"/>
    </source>
</evidence>
<organism evidence="3 4">
    <name type="scientific">candidate division KSB3 bacterium</name>
    <dbReference type="NCBI Taxonomy" id="2044937"/>
    <lineage>
        <taxon>Bacteria</taxon>
        <taxon>candidate division KSB3</taxon>
    </lineage>
</organism>
<protein>
    <recommendedName>
        <fullName evidence="2">Solute-binding protein family 5 domain-containing protein</fullName>
    </recommendedName>
</protein>
<evidence type="ECO:0000259" key="2">
    <source>
        <dbReference type="Pfam" id="PF00496"/>
    </source>
</evidence>
<dbReference type="InterPro" id="IPR030678">
    <property type="entry name" value="Peptide/Ni-bd"/>
</dbReference>
<sequence length="509" mass="57383">MRFHRKYVFAMSALAFTLFISYEMPLLAENLPEPVMGGKLVYAIPGNPDTLDPQMTSGTLTFQCVKSVYDTLVEADQRGNIIPALAESWDLSQDELTLSLHLRQGVKFHNGDTLTAADVKASFERLLSDESRSPHKTKFELINAIEIPDHTTVRLILSRPYAPLLRNLAGGAASILPRRAIQEGHEFSTHPIGTGPFVFKEWIRDDRISYTKFSDYWQNGRPYLDELEMKVVVEPTTQLMGLKVGEFDSIHVVESHTVPQFDKDPTIKLFIHQTALALVLAMNHARPPLETLLVRRAIAHAIDRRALLDIAYNGGRTIEAFIDASSPYFLDQPEAYSYDPRQAKALLAESGYADGFDITLTLPQNYAPHVNAGNMVQNMLQQIGIRAKIELVDWPTWIGQVYYGKNYDMTIIGHTGHLDPDGRLSGEFAYTNYHNPDMLDAIQQAAAASRPEERTSLYAKIQRMMTEDAMMVFIGTPQGLRGMRSNVYGFRMSYALDTPDFRETFIVKE</sequence>
<dbReference type="GO" id="GO:0042597">
    <property type="term" value="C:periplasmic space"/>
    <property type="evidence" value="ECO:0007669"/>
    <property type="project" value="UniProtKB-ARBA"/>
</dbReference>
<dbReference type="Proteomes" id="UP000229740">
    <property type="component" value="Unassembled WGS sequence"/>
</dbReference>
<evidence type="ECO:0000256" key="1">
    <source>
        <dbReference type="ARBA" id="ARBA00022729"/>
    </source>
</evidence>
<dbReference type="PIRSF" id="PIRSF002741">
    <property type="entry name" value="MppA"/>
    <property type="match status" value="1"/>
</dbReference>
<dbReference type="GO" id="GO:0043190">
    <property type="term" value="C:ATP-binding cassette (ABC) transporter complex"/>
    <property type="evidence" value="ECO:0007669"/>
    <property type="project" value="InterPro"/>
</dbReference>
<dbReference type="InterPro" id="IPR000914">
    <property type="entry name" value="SBP_5_dom"/>
</dbReference>